<organism evidence="4 5">
    <name type="scientific">Dacryopinax primogenitus (strain DJM 731)</name>
    <name type="common">Brown rot fungus</name>
    <dbReference type="NCBI Taxonomy" id="1858805"/>
    <lineage>
        <taxon>Eukaryota</taxon>
        <taxon>Fungi</taxon>
        <taxon>Dikarya</taxon>
        <taxon>Basidiomycota</taxon>
        <taxon>Agaricomycotina</taxon>
        <taxon>Dacrymycetes</taxon>
        <taxon>Dacrymycetales</taxon>
        <taxon>Dacrymycetaceae</taxon>
        <taxon>Dacryopinax</taxon>
    </lineage>
</organism>
<dbReference type="InterPro" id="IPR002213">
    <property type="entry name" value="UDP_glucos_trans"/>
</dbReference>
<protein>
    <submittedName>
        <fullName evidence="4">UDP-Glycosyltransferase/glycogen phosphorylase</fullName>
    </submittedName>
</protein>
<dbReference type="OrthoDB" id="5835829at2759"/>
<dbReference type="PANTHER" id="PTHR11926">
    <property type="entry name" value="GLUCOSYL/GLUCURONOSYL TRANSFERASES"/>
    <property type="match status" value="1"/>
</dbReference>
<gene>
    <name evidence="4" type="ORF">DACRYDRAFT_105050</name>
</gene>
<accession>M5GCN8</accession>
<dbReference type="STRING" id="1858805.M5GCN8"/>
<keyword evidence="5" id="KW-1185">Reference proteome</keyword>
<dbReference type="Pfam" id="PF00201">
    <property type="entry name" value="UDPGT"/>
    <property type="match status" value="1"/>
</dbReference>
<evidence type="ECO:0000256" key="3">
    <source>
        <dbReference type="ARBA" id="ARBA00022679"/>
    </source>
</evidence>
<keyword evidence="3 4" id="KW-0808">Transferase</keyword>
<evidence type="ECO:0000313" key="4">
    <source>
        <dbReference type="EMBL" id="EJU03977.1"/>
    </source>
</evidence>
<dbReference type="GeneID" id="63683086"/>
<evidence type="ECO:0000313" key="5">
    <source>
        <dbReference type="Proteomes" id="UP000030653"/>
    </source>
</evidence>
<dbReference type="CDD" id="cd03784">
    <property type="entry name" value="GT1_Gtf-like"/>
    <property type="match status" value="1"/>
</dbReference>
<sequence>MSRQCVSEDERTSLLLRIRVIAYGYPQPLMTPELNQIAMSMDPRDVHHPTLESCADGVEMMNELMIECPFVDKLGQRWSPVGEVPKTLVADVLMENIILPVKAKHNICVFVWWVGNIASFTRMFAPLKHGGRVEGYAHECDAIFADEERRNGRSFDDIARDMWIRDHRVPGDLIRLAGLPPYFQWEDFPQNIWDPSIYSSLVGGGNLVEAADGFMLHTVEELEMEAHKDMIQWAHLRPVLCIGPQLPAVLLSEHARIYAEALARLDVHYHASLVVGADHGHSNNETTSSGNERHTVDPTIAFLDKALIGYGPHSALYISFGSVFFPSEAHTKVLIETLLNLENPMPFIVTVLSGNFPEMLKAAVEQSGRGLAVSWAPQQAILSHPGMGWMLTHCGGGGTFEALSAGVPVIAWPFMGDQPQNALSVSQVLDTGFDLLQIRTGAPGSPALRDDINAGGTTILGTEEAIKSELRDILERAQGKDGARKRENAQKAKAVILNAVNQGGSAHKAFGELDLLL</sequence>
<comment type="similarity">
    <text evidence="1">Belongs to the UDP-glycosyltransferase family.</text>
</comment>
<dbReference type="Proteomes" id="UP000030653">
    <property type="component" value="Unassembled WGS sequence"/>
</dbReference>
<dbReference type="SUPFAM" id="SSF53756">
    <property type="entry name" value="UDP-Glycosyltransferase/glycogen phosphorylase"/>
    <property type="match status" value="1"/>
</dbReference>
<evidence type="ECO:0000256" key="2">
    <source>
        <dbReference type="ARBA" id="ARBA00022676"/>
    </source>
</evidence>
<keyword evidence="2" id="KW-0328">Glycosyltransferase</keyword>
<dbReference type="PANTHER" id="PTHR11926:SF1494">
    <property type="entry name" value="FLAVONOL 3-O-GLUCOSYLTRANSFERASE UGT76E12-RELATED"/>
    <property type="match status" value="1"/>
</dbReference>
<dbReference type="RefSeq" id="XP_040630871.1">
    <property type="nucleotide sequence ID" value="XM_040768024.1"/>
</dbReference>
<dbReference type="HOGENOM" id="CLU_001724_12_1_1"/>
<dbReference type="AlphaFoldDB" id="M5GCN8"/>
<reference evidence="4 5" key="1">
    <citation type="journal article" date="2012" name="Science">
        <title>The Paleozoic origin of enzymatic lignin decomposition reconstructed from 31 fungal genomes.</title>
        <authorList>
            <person name="Floudas D."/>
            <person name="Binder M."/>
            <person name="Riley R."/>
            <person name="Barry K."/>
            <person name="Blanchette R.A."/>
            <person name="Henrissat B."/>
            <person name="Martinez A.T."/>
            <person name="Otillar R."/>
            <person name="Spatafora J.W."/>
            <person name="Yadav J.S."/>
            <person name="Aerts A."/>
            <person name="Benoit I."/>
            <person name="Boyd A."/>
            <person name="Carlson A."/>
            <person name="Copeland A."/>
            <person name="Coutinho P.M."/>
            <person name="de Vries R.P."/>
            <person name="Ferreira P."/>
            <person name="Findley K."/>
            <person name="Foster B."/>
            <person name="Gaskell J."/>
            <person name="Glotzer D."/>
            <person name="Gorecki P."/>
            <person name="Heitman J."/>
            <person name="Hesse C."/>
            <person name="Hori C."/>
            <person name="Igarashi K."/>
            <person name="Jurgens J.A."/>
            <person name="Kallen N."/>
            <person name="Kersten P."/>
            <person name="Kohler A."/>
            <person name="Kuees U."/>
            <person name="Kumar T.K.A."/>
            <person name="Kuo A."/>
            <person name="LaButti K."/>
            <person name="Larrondo L.F."/>
            <person name="Lindquist E."/>
            <person name="Ling A."/>
            <person name="Lombard V."/>
            <person name="Lucas S."/>
            <person name="Lundell T."/>
            <person name="Martin R."/>
            <person name="McLaughlin D.J."/>
            <person name="Morgenstern I."/>
            <person name="Morin E."/>
            <person name="Murat C."/>
            <person name="Nagy L.G."/>
            <person name="Nolan M."/>
            <person name="Ohm R.A."/>
            <person name="Patyshakuliyeva A."/>
            <person name="Rokas A."/>
            <person name="Ruiz-Duenas F.J."/>
            <person name="Sabat G."/>
            <person name="Salamov A."/>
            <person name="Samejima M."/>
            <person name="Schmutz J."/>
            <person name="Slot J.C."/>
            <person name="St John F."/>
            <person name="Stenlid J."/>
            <person name="Sun H."/>
            <person name="Sun S."/>
            <person name="Syed K."/>
            <person name="Tsang A."/>
            <person name="Wiebenga A."/>
            <person name="Young D."/>
            <person name="Pisabarro A."/>
            <person name="Eastwood D.C."/>
            <person name="Martin F."/>
            <person name="Cullen D."/>
            <person name="Grigoriev I.V."/>
            <person name="Hibbett D.S."/>
        </authorList>
    </citation>
    <scope>NUCLEOTIDE SEQUENCE [LARGE SCALE GENOMIC DNA]</scope>
    <source>
        <strain evidence="4 5">DJM-731 SS1</strain>
    </source>
</reference>
<dbReference type="GO" id="GO:0080044">
    <property type="term" value="F:quercetin 7-O-glucosyltransferase activity"/>
    <property type="evidence" value="ECO:0007669"/>
    <property type="project" value="TreeGrafter"/>
</dbReference>
<dbReference type="GO" id="GO:0080043">
    <property type="term" value="F:quercetin 3-O-glucosyltransferase activity"/>
    <property type="evidence" value="ECO:0007669"/>
    <property type="project" value="TreeGrafter"/>
</dbReference>
<dbReference type="Gene3D" id="3.40.50.2000">
    <property type="entry name" value="Glycogen Phosphorylase B"/>
    <property type="match status" value="2"/>
</dbReference>
<dbReference type="EMBL" id="JH795858">
    <property type="protein sequence ID" value="EJU03977.1"/>
    <property type="molecule type" value="Genomic_DNA"/>
</dbReference>
<evidence type="ECO:0000256" key="1">
    <source>
        <dbReference type="ARBA" id="ARBA00009995"/>
    </source>
</evidence>
<proteinExistence type="inferred from homology"/>
<name>M5GCN8_DACPD</name>